<dbReference type="InterPro" id="IPR003817">
    <property type="entry name" value="PS_Dcarbxylase"/>
</dbReference>
<evidence type="ECO:0000313" key="13">
    <source>
        <dbReference type="EMBL" id="RDU74072.1"/>
    </source>
</evidence>
<keyword evidence="11" id="KW-0670">Pyruvate</keyword>
<accession>A0A3D8J9G5</accession>
<dbReference type="UniPathway" id="UPA00558"/>
<protein>
    <recommendedName>
        <fullName evidence="3">phosphatidylserine decarboxylase</fullName>
        <ecNumber evidence="3">4.1.1.65</ecNumber>
    </recommendedName>
</protein>
<comment type="pathway">
    <text evidence="12">Phospholipid metabolism; phosphatidylethanolamine biosynthesis.</text>
</comment>
<evidence type="ECO:0000256" key="6">
    <source>
        <dbReference type="ARBA" id="ARBA00023098"/>
    </source>
</evidence>
<keyword evidence="4" id="KW-0444">Lipid biosynthesis</keyword>
<gene>
    <name evidence="13" type="ORF">CQA57_02980</name>
</gene>
<evidence type="ECO:0000256" key="8">
    <source>
        <dbReference type="ARBA" id="ARBA00023209"/>
    </source>
</evidence>
<evidence type="ECO:0000256" key="5">
    <source>
        <dbReference type="ARBA" id="ARBA00022793"/>
    </source>
</evidence>
<keyword evidence="7" id="KW-0865">Zymogen</keyword>
<evidence type="ECO:0000313" key="14">
    <source>
        <dbReference type="Proteomes" id="UP000256695"/>
    </source>
</evidence>
<sequence length="259" mass="29758">MTNKVSKIFGKVASFAFPRPIQCFINKVYIRIFNIDLSDFDAIENYKTLNALFTRALKKKRVFDENHQIVIAPTDSLITEIGEVRDDRALQIKGMEYSVEELLGEKISSQYIFVNFYLSPSDYHRYHSPCDLEVLEVRYFGGELLPVNFPSLRKNKNLFVKNERVVVVARDKNNQKFFFVAIGALNVGKMSLHFETRVQTNAIANQKCSFAYNNPIKIKKGEEMGMFEMGSTVVLFAKDFKSNLQVNQKVKFGDSIGIF</sequence>
<dbReference type="AlphaFoldDB" id="A0A3D8J9G5"/>
<evidence type="ECO:0000256" key="10">
    <source>
        <dbReference type="ARBA" id="ARBA00023264"/>
    </source>
</evidence>
<dbReference type="InterPro" id="IPR033177">
    <property type="entry name" value="PSD-B"/>
</dbReference>
<dbReference type="Proteomes" id="UP000256695">
    <property type="component" value="Unassembled WGS sequence"/>
</dbReference>
<comment type="caution">
    <text evidence="13">The sequence shown here is derived from an EMBL/GenBank/DDBJ whole genome shotgun (WGS) entry which is preliminary data.</text>
</comment>
<dbReference type="PANTHER" id="PTHR10067">
    <property type="entry name" value="PHOSPHATIDYLSERINE DECARBOXYLASE"/>
    <property type="match status" value="1"/>
</dbReference>
<name>A0A3D8J9G5_9HELI</name>
<dbReference type="GO" id="GO:0006646">
    <property type="term" value="P:phosphatidylethanolamine biosynthetic process"/>
    <property type="evidence" value="ECO:0007669"/>
    <property type="project" value="UniProtKB-UniPathway"/>
</dbReference>
<keyword evidence="10" id="KW-1208">Phospholipid metabolism</keyword>
<dbReference type="EMBL" id="NXLX01000005">
    <property type="protein sequence ID" value="RDU74072.1"/>
    <property type="molecule type" value="Genomic_DNA"/>
</dbReference>
<dbReference type="NCBIfam" id="NF003038">
    <property type="entry name" value="PRK03934.1"/>
    <property type="match status" value="1"/>
</dbReference>
<comment type="cofactor">
    <cofactor evidence="1">
        <name>pyruvate</name>
        <dbReference type="ChEBI" id="CHEBI:15361"/>
    </cofactor>
</comment>
<dbReference type="GO" id="GO:0004609">
    <property type="term" value="F:phosphatidylserine decarboxylase activity"/>
    <property type="evidence" value="ECO:0007669"/>
    <property type="project" value="UniProtKB-EC"/>
</dbReference>
<keyword evidence="6" id="KW-0443">Lipid metabolism</keyword>
<evidence type="ECO:0000256" key="7">
    <source>
        <dbReference type="ARBA" id="ARBA00023145"/>
    </source>
</evidence>
<keyword evidence="8" id="KW-0594">Phospholipid biosynthesis</keyword>
<evidence type="ECO:0000256" key="2">
    <source>
        <dbReference type="ARBA" id="ARBA00005189"/>
    </source>
</evidence>
<evidence type="ECO:0000256" key="4">
    <source>
        <dbReference type="ARBA" id="ARBA00022516"/>
    </source>
</evidence>
<dbReference type="RefSeq" id="WP_115578754.1">
    <property type="nucleotide sequence ID" value="NZ_NXLX01000005.1"/>
</dbReference>
<proteinExistence type="predicted"/>
<evidence type="ECO:0000256" key="11">
    <source>
        <dbReference type="ARBA" id="ARBA00023317"/>
    </source>
</evidence>
<dbReference type="Pfam" id="PF02666">
    <property type="entry name" value="PS_Dcarbxylase"/>
    <property type="match status" value="1"/>
</dbReference>
<evidence type="ECO:0000256" key="1">
    <source>
        <dbReference type="ARBA" id="ARBA00001928"/>
    </source>
</evidence>
<comment type="pathway">
    <text evidence="2">Lipid metabolism.</text>
</comment>
<evidence type="ECO:0000256" key="3">
    <source>
        <dbReference type="ARBA" id="ARBA00012243"/>
    </source>
</evidence>
<evidence type="ECO:0000256" key="12">
    <source>
        <dbReference type="ARBA" id="ARBA00024326"/>
    </source>
</evidence>
<dbReference type="OrthoDB" id="9802030at2"/>
<keyword evidence="9" id="KW-0456">Lyase</keyword>
<dbReference type="PANTHER" id="PTHR10067:SF6">
    <property type="entry name" value="PHOSPHATIDYLSERINE DECARBOXYLASE PROENZYME, MITOCHONDRIAL"/>
    <property type="match status" value="1"/>
</dbReference>
<organism evidence="13 14">
    <name type="scientific">Helicobacter anseris</name>
    <dbReference type="NCBI Taxonomy" id="375926"/>
    <lineage>
        <taxon>Bacteria</taxon>
        <taxon>Pseudomonadati</taxon>
        <taxon>Campylobacterota</taxon>
        <taxon>Epsilonproteobacteria</taxon>
        <taxon>Campylobacterales</taxon>
        <taxon>Helicobacteraceae</taxon>
        <taxon>Helicobacter</taxon>
    </lineage>
</organism>
<evidence type="ECO:0000256" key="9">
    <source>
        <dbReference type="ARBA" id="ARBA00023239"/>
    </source>
</evidence>
<dbReference type="EC" id="4.1.1.65" evidence="3"/>
<keyword evidence="5" id="KW-0210">Decarboxylase</keyword>
<reference evidence="13 14" key="1">
    <citation type="submission" date="2018-04" db="EMBL/GenBank/DDBJ databases">
        <title>Novel Campyloabacter and Helicobacter Species and Strains.</title>
        <authorList>
            <person name="Mannion A.J."/>
            <person name="Shen Z."/>
            <person name="Fox J.G."/>
        </authorList>
    </citation>
    <scope>NUCLEOTIDE SEQUENCE [LARGE SCALE GENOMIC DNA]</scope>
    <source>
        <strain evidence="13 14">MIT 04-9362</strain>
    </source>
</reference>
<dbReference type="NCBIfam" id="TIGR00163">
    <property type="entry name" value="PS_decarb"/>
    <property type="match status" value="1"/>
</dbReference>
<keyword evidence="14" id="KW-1185">Reference proteome</keyword>